<dbReference type="Proteomes" id="UP000772812">
    <property type="component" value="Unassembled WGS sequence"/>
</dbReference>
<protein>
    <recommendedName>
        <fullName evidence="5">tRNA pseudouridine synthase B</fullName>
        <ecNumber evidence="5">5.4.99.25</ecNumber>
    </recommendedName>
    <alternativeName>
        <fullName evidence="5">tRNA pseudouridine(55) synthase</fullName>
        <shortName evidence="5">Psi55 synthase</shortName>
    </alternativeName>
    <alternativeName>
        <fullName evidence="5">tRNA pseudouridylate synthase</fullName>
    </alternativeName>
    <alternativeName>
        <fullName evidence="5">tRNA-uridine isomerase</fullName>
    </alternativeName>
</protein>
<name>A0ABS1GF16_9AQUI</name>
<dbReference type="Pfam" id="PF16198">
    <property type="entry name" value="TruB_C_2"/>
    <property type="match status" value="1"/>
</dbReference>
<feature type="domain" description="Pseudouridine synthase II N-terminal" evidence="6">
    <location>
        <begin position="29"/>
        <end position="175"/>
    </location>
</feature>
<evidence type="ECO:0000259" key="7">
    <source>
        <dbReference type="Pfam" id="PF09157"/>
    </source>
</evidence>
<keyword evidence="3 5" id="KW-0819">tRNA processing</keyword>
<evidence type="ECO:0000259" key="6">
    <source>
        <dbReference type="Pfam" id="PF01509"/>
    </source>
</evidence>
<keyword evidence="10" id="KW-1185">Reference proteome</keyword>
<dbReference type="CDD" id="cd02573">
    <property type="entry name" value="PseudoU_synth_EcTruB"/>
    <property type="match status" value="1"/>
</dbReference>
<dbReference type="Pfam" id="PF09157">
    <property type="entry name" value="TruB-C_2"/>
    <property type="match status" value="1"/>
</dbReference>
<dbReference type="NCBIfam" id="TIGR00431">
    <property type="entry name" value="TruB"/>
    <property type="match status" value="1"/>
</dbReference>
<dbReference type="InterPro" id="IPR015947">
    <property type="entry name" value="PUA-like_sf"/>
</dbReference>
<dbReference type="InterPro" id="IPR002501">
    <property type="entry name" value="PsdUridine_synth_N"/>
</dbReference>
<evidence type="ECO:0000256" key="2">
    <source>
        <dbReference type="ARBA" id="ARBA00005642"/>
    </source>
</evidence>
<dbReference type="InterPro" id="IPR020103">
    <property type="entry name" value="PsdUridine_synth_cat_dom_sf"/>
</dbReference>
<dbReference type="RefSeq" id="WP_200672943.1">
    <property type="nucleotide sequence ID" value="NZ_JAACYA010000001.1"/>
</dbReference>
<dbReference type="SUPFAM" id="SSF55120">
    <property type="entry name" value="Pseudouridine synthase"/>
    <property type="match status" value="1"/>
</dbReference>
<gene>
    <name evidence="5 9" type="primary">truB</name>
    <name evidence="9" type="ORF">GWK41_00410</name>
</gene>
<dbReference type="PANTHER" id="PTHR13767">
    <property type="entry name" value="TRNA-PSEUDOURIDINE SYNTHASE"/>
    <property type="match status" value="1"/>
</dbReference>
<dbReference type="HAMAP" id="MF_01080">
    <property type="entry name" value="TruB_bact"/>
    <property type="match status" value="1"/>
</dbReference>
<dbReference type="Gene3D" id="3.30.2350.10">
    <property type="entry name" value="Pseudouridine synthase"/>
    <property type="match status" value="1"/>
</dbReference>
<evidence type="ECO:0000259" key="8">
    <source>
        <dbReference type="Pfam" id="PF16198"/>
    </source>
</evidence>
<dbReference type="SUPFAM" id="SSF88697">
    <property type="entry name" value="PUA domain-like"/>
    <property type="match status" value="1"/>
</dbReference>
<proteinExistence type="inferred from homology"/>
<dbReference type="PANTHER" id="PTHR13767:SF2">
    <property type="entry name" value="PSEUDOURIDYLATE SYNTHASE TRUB1"/>
    <property type="match status" value="1"/>
</dbReference>
<evidence type="ECO:0000256" key="4">
    <source>
        <dbReference type="ARBA" id="ARBA00023235"/>
    </source>
</evidence>
<dbReference type="EMBL" id="JAACYA010000001">
    <property type="protein sequence ID" value="MBK3331523.1"/>
    <property type="molecule type" value="Genomic_DNA"/>
</dbReference>
<dbReference type="InterPro" id="IPR014780">
    <property type="entry name" value="tRNA_psdUridine_synth_TruB"/>
</dbReference>
<dbReference type="GO" id="GO:0160148">
    <property type="term" value="F:tRNA pseudouridine(55) synthase activity"/>
    <property type="evidence" value="ECO:0007669"/>
    <property type="project" value="UniProtKB-EC"/>
</dbReference>
<sequence>MDGILLIDKPENITSNRLVQKIRKHLKKITGRDIKIGHTGTLDFFASGLMIITVGKGTKITEYLQGLDKEYIATGELGKITDTYDRQGKVIQEKPCNITQQELEKIVLSFRKTYMQTPPPYSAKRIKGTRAYKLAKKGLEVPLKPKKVTIYQIQLLDFSPPEFTIRVFCSSGTYIRSIIKEIGDLAGCGAYTKKLRRTKIGSFSVDRATGLEEFLMMTESETESILISVKDALYFMPEIVLDEGFDRRFTMGQRFKVPFQEKGTVKVLDRKLNLLGIGKVKEEGVLQPVKVFAN</sequence>
<evidence type="ECO:0000256" key="1">
    <source>
        <dbReference type="ARBA" id="ARBA00000385"/>
    </source>
</evidence>
<feature type="active site" description="Nucleophile" evidence="5">
    <location>
        <position position="43"/>
    </location>
</feature>
<comment type="catalytic activity">
    <reaction evidence="1 5">
        <text>uridine(55) in tRNA = pseudouridine(55) in tRNA</text>
        <dbReference type="Rhea" id="RHEA:42532"/>
        <dbReference type="Rhea" id="RHEA-COMP:10101"/>
        <dbReference type="Rhea" id="RHEA-COMP:10102"/>
        <dbReference type="ChEBI" id="CHEBI:65314"/>
        <dbReference type="ChEBI" id="CHEBI:65315"/>
        <dbReference type="EC" id="5.4.99.25"/>
    </reaction>
</comment>
<organism evidence="9 10">
    <name type="scientific">Persephonella atlantica</name>
    <dbReference type="NCBI Taxonomy" id="2699429"/>
    <lineage>
        <taxon>Bacteria</taxon>
        <taxon>Pseudomonadati</taxon>
        <taxon>Aquificota</taxon>
        <taxon>Aquificia</taxon>
        <taxon>Aquificales</taxon>
        <taxon>Hydrogenothermaceae</taxon>
        <taxon>Persephonella</taxon>
    </lineage>
</organism>
<comment type="function">
    <text evidence="5">Responsible for synthesis of pseudouridine from uracil-55 in the psi GC loop of transfer RNAs.</text>
</comment>
<keyword evidence="4 5" id="KW-0413">Isomerase</keyword>
<comment type="similarity">
    <text evidence="2 5">Belongs to the pseudouridine synthase TruB family. Type 1 subfamily.</text>
</comment>
<comment type="caution">
    <text evidence="9">The sequence shown here is derived from an EMBL/GenBank/DDBJ whole genome shotgun (WGS) entry which is preliminary data.</text>
</comment>
<feature type="domain" description="tRNA pseudouridine synthase II TruB subfamily 1 C-terminal" evidence="7">
    <location>
        <begin position="237"/>
        <end position="291"/>
    </location>
</feature>
<dbReference type="InterPro" id="IPR015240">
    <property type="entry name" value="tRNA_sdUridine_synth_fam1_C"/>
</dbReference>
<accession>A0ABS1GF16</accession>
<feature type="domain" description="tRNA pseudouridylate synthase B C-terminal" evidence="8">
    <location>
        <begin position="176"/>
        <end position="219"/>
    </location>
</feature>
<evidence type="ECO:0000256" key="3">
    <source>
        <dbReference type="ARBA" id="ARBA00022694"/>
    </source>
</evidence>
<dbReference type="EC" id="5.4.99.25" evidence="5"/>
<evidence type="ECO:0000256" key="5">
    <source>
        <dbReference type="HAMAP-Rule" id="MF_01080"/>
    </source>
</evidence>
<evidence type="ECO:0000313" key="10">
    <source>
        <dbReference type="Proteomes" id="UP000772812"/>
    </source>
</evidence>
<reference evidence="9 10" key="1">
    <citation type="journal article" date="2021" name="Syst. Appl. Microbiol.">
        <title>Persephonella atlantica sp. nov.: How to adapt to physico-chemical gradients in high temperature hydrothermal habitats.</title>
        <authorList>
            <person name="Francois D.X."/>
            <person name="Godfroy A."/>
            <person name="Mathien C."/>
            <person name="Aube J."/>
            <person name="Cathalot C."/>
            <person name="Lesongeur F."/>
            <person name="L'Haridon S."/>
            <person name="Philippon X."/>
            <person name="Roussel E.G."/>
        </authorList>
    </citation>
    <scope>NUCLEOTIDE SEQUENCE [LARGE SCALE GENOMIC DNA]</scope>
    <source>
        <strain evidence="9 10">MO1340</strain>
    </source>
</reference>
<evidence type="ECO:0000313" key="9">
    <source>
        <dbReference type="EMBL" id="MBK3331523.1"/>
    </source>
</evidence>
<dbReference type="Pfam" id="PF01509">
    <property type="entry name" value="TruB_N"/>
    <property type="match status" value="1"/>
</dbReference>
<dbReference type="InterPro" id="IPR032819">
    <property type="entry name" value="TruB_C"/>
</dbReference>